<organism evidence="1 2">
    <name type="scientific">Microcystis aeruginosa 11-30S32</name>
    <dbReference type="NCBI Taxonomy" id="2358142"/>
    <lineage>
        <taxon>Bacteria</taxon>
        <taxon>Bacillati</taxon>
        <taxon>Cyanobacteriota</taxon>
        <taxon>Cyanophyceae</taxon>
        <taxon>Oscillatoriophycideae</taxon>
        <taxon>Chroococcales</taxon>
        <taxon>Microcystaceae</taxon>
        <taxon>Microcystis</taxon>
    </lineage>
</organism>
<evidence type="ECO:0000313" key="1">
    <source>
        <dbReference type="EMBL" id="GCA94174.1"/>
    </source>
</evidence>
<protein>
    <submittedName>
        <fullName evidence="1">Uncharacterized protein</fullName>
    </submittedName>
</protein>
<sequence length="68" mass="7692">MQDIAYLVINGEIIKVLRQDAKCGAKLKLRKSGQLGKFLTDESIYLGLDEDNSKNHLKELLEGKVIYL</sequence>
<proteinExistence type="predicted"/>
<evidence type="ECO:0000313" key="2">
    <source>
        <dbReference type="Proteomes" id="UP000321223"/>
    </source>
</evidence>
<dbReference type="RefSeq" id="WP_147071556.1">
    <property type="nucleotide sequence ID" value="NZ_BHVU01000174.1"/>
</dbReference>
<reference evidence="1 2" key="1">
    <citation type="journal article" date="2019" name="Appl. Environ. Microbiol.">
        <title>Co-occurrence of broad and narrow host-range viruses infecting the toxic bloom-forming cyanobacterium Microcystis aeruginosa.</title>
        <authorList>
            <person name="Morimoto D."/>
            <person name="Tominaga K."/>
            <person name="Nishimura Y."/>
            <person name="Yoshida N."/>
            <person name="Kimura S."/>
            <person name="Sako Y."/>
            <person name="Yoshida T."/>
        </authorList>
    </citation>
    <scope>NUCLEOTIDE SEQUENCE [LARGE SCALE GENOMIC DNA]</scope>
    <source>
        <strain evidence="1 2">11-30S32</strain>
    </source>
</reference>
<dbReference type="Proteomes" id="UP000321223">
    <property type="component" value="Unassembled WGS sequence"/>
</dbReference>
<dbReference type="AlphaFoldDB" id="A0A510PK32"/>
<gene>
    <name evidence="1" type="ORF">MAE30S32_28260</name>
</gene>
<name>A0A510PK32_MICAE</name>
<dbReference type="EMBL" id="BHVU01000174">
    <property type="protein sequence ID" value="GCA94174.1"/>
    <property type="molecule type" value="Genomic_DNA"/>
</dbReference>
<accession>A0A510PK32</accession>
<comment type="caution">
    <text evidence="1">The sequence shown here is derived from an EMBL/GenBank/DDBJ whole genome shotgun (WGS) entry which is preliminary data.</text>
</comment>